<gene>
    <name evidence="2" type="ORF">EV200_104114</name>
    <name evidence="1" type="ORF">GCM10011413_12970</name>
</gene>
<dbReference type="AlphaFoldDB" id="A0A4R2HBR2"/>
<organism evidence="2 3">
    <name type="scientific">Pedobacter psychrotolerans</name>
    <dbReference type="NCBI Taxonomy" id="1843235"/>
    <lineage>
        <taxon>Bacteria</taxon>
        <taxon>Pseudomonadati</taxon>
        <taxon>Bacteroidota</taxon>
        <taxon>Sphingobacteriia</taxon>
        <taxon>Sphingobacteriales</taxon>
        <taxon>Sphingobacteriaceae</taxon>
        <taxon>Pedobacter</taxon>
    </lineage>
</organism>
<dbReference type="InterPro" id="IPR043519">
    <property type="entry name" value="NT_sf"/>
</dbReference>
<proteinExistence type="predicted"/>
<evidence type="ECO:0000313" key="4">
    <source>
        <dbReference type="Proteomes" id="UP000622648"/>
    </source>
</evidence>
<evidence type="ECO:0000313" key="2">
    <source>
        <dbReference type="EMBL" id="TCO25078.1"/>
    </source>
</evidence>
<name>A0A4R2HBR2_9SPHI</name>
<dbReference type="EMBL" id="SLWO01000004">
    <property type="protein sequence ID" value="TCO25078.1"/>
    <property type="molecule type" value="Genomic_DNA"/>
</dbReference>
<dbReference type="OrthoDB" id="121150at2"/>
<evidence type="ECO:0008006" key="5">
    <source>
        <dbReference type="Google" id="ProtNLM"/>
    </source>
</evidence>
<evidence type="ECO:0000313" key="3">
    <source>
        <dbReference type="Proteomes" id="UP000295684"/>
    </source>
</evidence>
<accession>A0A4R2HBR2</accession>
<dbReference type="Proteomes" id="UP000295684">
    <property type="component" value="Unassembled WGS sequence"/>
</dbReference>
<evidence type="ECO:0000313" key="1">
    <source>
        <dbReference type="EMBL" id="GGE48250.1"/>
    </source>
</evidence>
<dbReference type="EMBL" id="BMJO01000002">
    <property type="protein sequence ID" value="GGE48250.1"/>
    <property type="molecule type" value="Genomic_DNA"/>
</dbReference>
<dbReference type="SUPFAM" id="SSF81301">
    <property type="entry name" value="Nucleotidyltransferase"/>
    <property type="match status" value="1"/>
</dbReference>
<dbReference type="Gene3D" id="3.30.460.40">
    <property type="match status" value="1"/>
</dbReference>
<protein>
    <recommendedName>
        <fullName evidence="5">Nucleotidyltransferase DUF2204</fullName>
    </recommendedName>
</protein>
<dbReference type="Proteomes" id="UP000622648">
    <property type="component" value="Unassembled WGS sequence"/>
</dbReference>
<reference evidence="1" key="4">
    <citation type="submission" date="2024-05" db="EMBL/GenBank/DDBJ databases">
        <authorList>
            <person name="Sun Q."/>
            <person name="Zhou Y."/>
        </authorList>
    </citation>
    <scope>NUCLEOTIDE SEQUENCE</scope>
    <source>
        <strain evidence="1">CGMCC 1.15644</strain>
    </source>
</reference>
<sequence length="159" mass="18682">MSSFDKENPEMLLLLETFQQFDLYYLIVGGFAVNRYGYNRTTGDLDIYLKDTKENRQNLIYALDKMGYGKYDMLLNIPIIAGYCEVMMDDGMYADLMTDIPGLDKQKFDEYFQMATVDEINGIKARFLHYNHLIDNKRATNRPKDQLDVLELERINKKD</sequence>
<reference evidence="2 3" key="3">
    <citation type="submission" date="2019-03" db="EMBL/GenBank/DDBJ databases">
        <title>Genomic Encyclopedia of Type Strains, Phase IV (KMG-IV): sequencing the most valuable type-strain genomes for metagenomic binning, comparative biology and taxonomic classification.</title>
        <authorList>
            <person name="Goeker M."/>
        </authorList>
    </citation>
    <scope>NUCLEOTIDE SEQUENCE [LARGE SCALE GENOMIC DNA]</scope>
    <source>
        <strain evidence="2 3">DSM 103236</strain>
    </source>
</reference>
<keyword evidence="4" id="KW-1185">Reference proteome</keyword>
<reference evidence="4" key="2">
    <citation type="journal article" date="2019" name="Int. J. Syst. Evol. Microbiol.">
        <title>The Global Catalogue of Microorganisms (GCM) 10K type strain sequencing project: providing services to taxonomists for standard genome sequencing and annotation.</title>
        <authorList>
            <consortium name="The Broad Institute Genomics Platform"/>
            <consortium name="The Broad Institute Genome Sequencing Center for Infectious Disease"/>
            <person name="Wu L."/>
            <person name="Ma J."/>
        </authorList>
    </citation>
    <scope>NUCLEOTIDE SEQUENCE [LARGE SCALE GENOMIC DNA]</scope>
    <source>
        <strain evidence="4">CGMCC 1.15644</strain>
    </source>
</reference>
<comment type="caution">
    <text evidence="2">The sequence shown here is derived from an EMBL/GenBank/DDBJ whole genome shotgun (WGS) entry which is preliminary data.</text>
</comment>
<reference evidence="1" key="1">
    <citation type="journal article" date="2014" name="Int. J. Syst. Evol. Microbiol.">
        <title>Complete genome of a new Firmicutes species belonging to the dominant human colonic microbiota ('Ruminococcus bicirculans') reveals two chromosomes and a selective capacity to utilize plant glucans.</title>
        <authorList>
            <consortium name="NISC Comparative Sequencing Program"/>
            <person name="Wegmann U."/>
            <person name="Louis P."/>
            <person name="Goesmann A."/>
            <person name="Henrissat B."/>
            <person name="Duncan S.H."/>
            <person name="Flint H.J."/>
        </authorList>
    </citation>
    <scope>NUCLEOTIDE SEQUENCE</scope>
    <source>
        <strain evidence="1">CGMCC 1.15644</strain>
    </source>
</reference>
<dbReference type="RefSeq" id="WP_132532539.1">
    <property type="nucleotide sequence ID" value="NZ_BMJO01000002.1"/>
</dbReference>